<evidence type="ECO:0000256" key="1">
    <source>
        <dbReference type="ARBA" id="ARBA00008604"/>
    </source>
</evidence>
<comment type="function">
    <text evidence="8">Probable subunit of the gamma-secretase complex, an endoprotease complex that catalyzes the intramembrane cleavage of integral membrane proteins such as Notch receptors.</text>
</comment>
<feature type="transmembrane region" description="Helical" evidence="8">
    <location>
        <begin position="314"/>
        <end position="334"/>
    </location>
</feature>
<evidence type="ECO:0000256" key="2">
    <source>
        <dbReference type="ARBA" id="ARBA00022692"/>
    </source>
</evidence>
<proteinExistence type="inferred from homology"/>
<feature type="transmembrane region" description="Helical" evidence="8">
    <location>
        <begin position="104"/>
        <end position="124"/>
    </location>
</feature>
<sequence>MRVLYPVAFCMIFVGINVKLTQPAETTSAKVIYGLFQSYDSHDNGMIAFVLMGFLVLTTSLGVFCYKKRFYKAIKLYIISNSIALLLIYAFFHFHNVAQSQSLPISLPTAAFLTLNFGCLGVISLHWKSSRRVHQFYLIMLAALTALFLINNLPDWTVWIAILLISVWDIIAVLTPCGPLKLLVETANRRGDDHFPAILYNSSSYPGTPETTRSNSTQLTQFPSSATETTPTPQTDTLSATSLVNHRFQEVRVVEGTIRLGMGDFVFYSLMLGNVVQTSSVLTAIACLVSNLVGLTITLPIVTLSQSALPALPFPLMIAAIFYFSSHVALTPFINECTTRLVLF</sequence>
<evidence type="ECO:0000256" key="8">
    <source>
        <dbReference type="RuleBase" id="RU361148"/>
    </source>
</evidence>
<evidence type="ECO:0000313" key="11">
    <source>
        <dbReference type="Proteomes" id="UP000005237"/>
    </source>
</evidence>
<feature type="transmembrane region" description="Helical" evidence="8">
    <location>
        <begin position="281"/>
        <end position="302"/>
    </location>
</feature>
<dbReference type="Gene3D" id="1.10.472.100">
    <property type="entry name" value="Presenilin"/>
    <property type="match status" value="1"/>
</dbReference>
<keyword evidence="4 8" id="KW-0914">Notch signaling pathway</keyword>
<evidence type="ECO:0000256" key="9">
    <source>
        <dbReference type="SAM" id="MobiDB-lite"/>
    </source>
</evidence>
<dbReference type="Proteomes" id="UP000005237">
    <property type="component" value="Unassembled WGS sequence"/>
</dbReference>
<dbReference type="SMART" id="SM00730">
    <property type="entry name" value="PSN"/>
    <property type="match status" value="1"/>
</dbReference>
<dbReference type="GO" id="GO:0016485">
    <property type="term" value="P:protein processing"/>
    <property type="evidence" value="ECO:0007669"/>
    <property type="project" value="InterPro"/>
</dbReference>
<dbReference type="GO" id="GO:0042500">
    <property type="term" value="F:aspartic endopeptidase activity, intramembrane cleaving"/>
    <property type="evidence" value="ECO:0007669"/>
    <property type="project" value="InterPro"/>
</dbReference>
<feature type="compositionally biased region" description="Polar residues" evidence="9">
    <location>
        <begin position="203"/>
        <end position="222"/>
    </location>
</feature>
<evidence type="ECO:0000256" key="7">
    <source>
        <dbReference type="ARBA" id="ARBA00023136"/>
    </source>
</evidence>
<protein>
    <recommendedName>
        <fullName evidence="8">Presenilin</fullName>
        <ecNumber evidence="8">3.4.23.-</ecNumber>
    </recommendedName>
</protein>
<reference evidence="11" key="1">
    <citation type="submission" date="2010-08" db="EMBL/GenBank/DDBJ databases">
        <authorList>
            <consortium name="Caenorhabditis japonica Sequencing Consortium"/>
            <person name="Wilson R.K."/>
        </authorList>
    </citation>
    <scope>NUCLEOTIDE SEQUENCE [LARGE SCALE GENOMIC DNA]</scope>
    <source>
        <strain evidence="11">DF5081</strain>
    </source>
</reference>
<dbReference type="InterPro" id="IPR042524">
    <property type="entry name" value="Presenilin_C"/>
</dbReference>
<dbReference type="PRINTS" id="PR01072">
    <property type="entry name" value="PRESENILIN"/>
</dbReference>
<comment type="similarity">
    <text evidence="1 8">Belongs to the peptidase A22A family.</text>
</comment>
<keyword evidence="7 8" id="KW-0472">Membrane</keyword>
<keyword evidence="5 8" id="KW-1133">Transmembrane helix</keyword>
<dbReference type="GO" id="GO:0034205">
    <property type="term" value="P:amyloid-beta formation"/>
    <property type="evidence" value="ECO:0007669"/>
    <property type="project" value="TreeGrafter"/>
</dbReference>
<dbReference type="InterPro" id="IPR006639">
    <property type="entry name" value="Preselin/SPP"/>
</dbReference>
<dbReference type="GO" id="GO:0006509">
    <property type="term" value="P:membrane protein ectodomain proteolysis"/>
    <property type="evidence" value="ECO:0007669"/>
    <property type="project" value="TreeGrafter"/>
</dbReference>
<keyword evidence="3 8" id="KW-0256">Endoplasmic reticulum</keyword>
<keyword evidence="8" id="KW-0645">Protease</keyword>
<feature type="transmembrane region" description="Helical" evidence="8">
    <location>
        <begin position="159"/>
        <end position="180"/>
    </location>
</feature>
<evidence type="ECO:0000256" key="5">
    <source>
        <dbReference type="ARBA" id="ARBA00022989"/>
    </source>
</evidence>
<dbReference type="PANTHER" id="PTHR10202">
    <property type="entry name" value="PRESENILIN"/>
    <property type="match status" value="1"/>
</dbReference>
<dbReference type="EnsemblMetazoa" id="CJA15811a.1">
    <property type="protein sequence ID" value="CJA15811a.1"/>
    <property type="gene ID" value="WBGene00135015"/>
</dbReference>
<dbReference type="PANTHER" id="PTHR10202:SF14">
    <property type="entry name" value="PRESENILIN HOP-1"/>
    <property type="match status" value="1"/>
</dbReference>
<reference evidence="10" key="2">
    <citation type="submission" date="2022-06" db="UniProtKB">
        <authorList>
            <consortium name="EnsemblMetazoa"/>
        </authorList>
    </citation>
    <scope>IDENTIFICATION</scope>
    <source>
        <strain evidence="10">DF5081</strain>
    </source>
</reference>
<dbReference type="EC" id="3.4.23.-" evidence="8"/>
<comment type="subunit">
    <text evidence="8">Homodimer.</text>
</comment>
<feature type="region of interest" description="Disordered" evidence="9">
    <location>
        <begin position="203"/>
        <end position="236"/>
    </location>
</feature>
<evidence type="ECO:0000256" key="3">
    <source>
        <dbReference type="ARBA" id="ARBA00022824"/>
    </source>
</evidence>
<name>A0A8R1DZU4_CAEJA</name>
<comment type="subcellular location">
    <subcellularLocation>
        <location evidence="8">Endoplasmic reticulum membrane</location>
        <topology evidence="8">Multi-pass membrane protein</topology>
    </subcellularLocation>
    <subcellularLocation>
        <location evidence="8">Golgi apparatus membrane</location>
        <topology evidence="8">Multi-pass membrane protein</topology>
    </subcellularLocation>
</comment>
<keyword evidence="2 8" id="KW-0812">Transmembrane</keyword>
<feature type="transmembrane region" description="Helical" evidence="8">
    <location>
        <begin position="73"/>
        <end position="92"/>
    </location>
</feature>
<keyword evidence="11" id="KW-1185">Reference proteome</keyword>
<feature type="transmembrane region" description="Helical" evidence="8">
    <location>
        <begin position="47"/>
        <end position="66"/>
    </location>
</feature>
<accession>A0A8R1DZU4</accession>
<keyword evidence="6 8" id="KW-0333">Golgi apparatus</keyword>
<dbReference type="Pfam" id="PF01080">
    <property type="entry name" value="Presenilin"/>
    <property type="match status" value="1"/>
</dbReference>
<dbReference type="GO" id="GO:0055074">
    <property type="term" value="P:calcium ion homeostasis"/>
    <property type="evidence" value="ECO:0007669"/>
    <property type="project" value="TreeGrafter"/>
</dbReference>
<dbReference type="GO" id="GO:0070765">
    <property type="term" value="C:gamma-secretase complex"/>
    <property type="evidence" value="ECO:0007669"/>
    <property type="project" value="TreeGrafter"/>
</dbReference>
<dbReference type="AlphaFoldDB" id="A0A8R1DZU4"/>
<evidence type="ECO:0000313" key="10">
    <source>
        <dbReference type="EnsemblMetazoa" id="CJA15811a.1"/>
    </source>
</evidence>
<dbReference type="GO" id="GO:0000139">
    <property type="term" value="C:Golgi membrane"/>
    <property type="evidence" value="ECO:0007669"/>
    <property type="project" value="UniProtKB-SubCell"/>
</dbReference>
<dbReference type="GO" id="GO:0007219">
    <property type="term" value="P:Notch signaling pathway"/>
    <property type="evidence" value="ECO:0007669"/>
    <property type="project" value="UniProtKB-KW"/>
</dbReference>
<keyword evidence="8" id="KW-0378">Hydrolase</keyword>
<comment type="domain">
    <text evidence="8">The PAL motif is required for normal active site conformation.</text>
</comment>
<evidence type="ECO:0000256" key="4">
    <source>
        <dbReference type="ARBA" id="ARBA00022976"/>
    </source>
</evidence>
<organism evidence="10 11">
    <name type="scientific">Caenorhabditis japonica</name>
    <dbReference type="NCBI Taxonomy" id="281687"/>
    <lineage>
        <taxon>Eukaryota</taxon>
        <taxon>Metazoa</taxon>
        <taxon>Ecdysozoa</taxon>
        <taxon>Nematoda</taxon>
        <taxon>Chromadorea</taxon>
        <taxon>Rhabditida</taxon>
        <taxon>Rhabditina</taxon>
        <taxon>Rhabditomorpha</taxon>
        <taxon>Rhabditoidea</taxon>
        <taxon>Rhabditidae</taxon>
        <taxon>Peloderinae</taxon>
        <taxon>Caenorhabditis</taxon>
    </lineage>
</organism>
<dbReference type="InterPro" id="IPR001108">
    <property type="entry name" value="Peptidase_A22A"/>
</dbReference>
<evidence type="ECO:0000256" key="6">
    <source>
        <dbReference type="ARBA" id="ARBA00023034"/>
    </source>
</evidence>
<dbReference type="GO" id="GO:0005789">
    <property type="term" value="C:endoplasmic reticulum membrane"/>
    <property type="evidence" value="ECO:0007669"/>
    <property type="project" value="UniProtKB-SubCell"/>
</dbReference>
<feature type="transmembrane region" description="Helical" evidence="8">
    <location>
        <begin position="136"/>
        <end position="153"/>
    </location>
</feature>
<feature type="compositionally biased region" description="Low complexity" evidence="9">
    <location>
        <begin position="223"/>
        <end position="236"/>
    </location>
</feature>